<accession>A0A8S1QAZ9</accession>
<dbReference type="EMBL" id="CAJJDN010000100">
    <property type="protein sequence ID" value="CAD8112197.1"/>
    <property type="molecule type" value="Genomic_DNA"/>
</dbReference>
<sequence>MDEKLYDSFQKILIENQNLKIQNIIQGQVRVIQQNTQSQVFKNNII</sequence>
<dbReference type="Proteomes" id="UP000692954">
    <property type="component" value="Unassembled WGS sequence"/>
</dbReference>
<evidence type="ECO:0000313" key="2">
    <source>
        <dbReference type="Proteomes" id="UP000692954"/>
    </source>
</evidence>
<keyword evidence="2" id="KW-1185">Reference proteome</keyword>
<evidence type="ECO:0000313" key="1">
    <source>
        <dbReference type="EMBL" id="CAD8112197.1"/>
    </source>
</evidence>
<reference evidence="1" key="1">
    <citation type="submission" date="2021-01" db="EMBL/GenBank/DDBJ databases">
        <authorList>
            <consortium name="Genoscope - CEA"/>
            <person name="William W."/>
        </authorList>
    </citation>
    <scope>NUCLEOTIDE SEQUENCE</scope>
</reference>
<comment type="caution">
    <text evidence="1">The sequence shown here is derived from an EMBL/GenBank/DDBJ whole genome shotgun (WGS) entry which is preliminary data.</text>
</comment>
<organism evidence="1 2">
    <name type="scientific">Paramecium sonneborni</name>
    <dbReference type="NCBI Taxonomy" id="65129"/>
    <lineage>
        <taxon>Eukaryota</taxon>
        <taxon>Sar</taxon>
        <taxon>Alveolata</taxon>
        <taxon>Ciliophora</taxon>
        <taxon>Intramacronucleata</taxon>
        <taxon>Oligohymenophorea</taxon>
        <taxon>Peniculida</taxon>
        <taxon>Parameciidae</taxon>
        <taxon>Paramecium</taxon>
    </lineage>
</organism>
<dbReference type="AlphaFoldDB" id="A0A8S1QAZ9"/>
<protein>
    <submittedName>
        <fullName evidence="1">Uncharacterized protein</fullName>
    </submittedName>
</protein>
<gene>
    <name evidence="1" type="ORF">PSON_ATCC_30995.1.T1000074</name>
</gene>
<name>A0A8S1QAZ9_9CILI</name>
<proteinExistence type="predicted"/>